<evidence type="ECO:0000259" key="5">
    <source>
        <dbReference type="Pfam" id="PF13439"/>
    </source>
</evidence>
<accession>A0A852VWL4</accession>
<dbReference type="GO" id="GO:1901137">
    <property type="term" value="P:carbohydrate derivative biosynthetic process"/>
    <property type="evidence" value="ECO:0007669"/>
    <property type="project" value="UniProtKB-ARBA"/>
</dbReference>
<reference evidence="6 7" key="1">
    <citation type="submission" date="2020-07" db="EMBL/GenBank/DDBJ databases">
        <title>Sequencing the genomes of 1000 actinobacteria strains.</title>
        <authorList>
            <person name="Klenk H.-P."/>
        </authorList>
    </citation>
    <scope>NUCLEOTIDE SEQUENCE [LARGE SCALE GENOMIC DNA]</scope>
    <source>
        <strain evidence="6 7">DSM 26154</strain>
    </source>
</reference>
<dbReference type="Pfam" id="PF00534">
    <property type="entry name" value="Glycos_transf_1"/>
    <property type="match status" value="1"/>
</dbReference>
<dbReference type="Gene3D" id="3.40.50.2000">
    <property type="entry name" value="Glycogen Phosphorylase B"/>
    <property type="match status" value="2"/>
</dbReference>
<keyword evidence="2" id="KW-0328">Glycosyltransferase</keyword>
<dbReference type="SUPFAM" id="SSF53448">
    <property type="entry name" value="Nucleotide-diphospho-sugar transferases"/>
    <property type="match status" value="1"/>
</dbReference>
<evidence type="ECO:0000313" key="6">
    <source>
        <dbReference type="EMBL" id="NYF99043.1"/>
    </source>
</evidence>
<name>A0A852VWL4_9MICO</name>
<dbReference type="InterPro" id="IPR028098">
    <property type="entry name" value="Glyco_trans_4-like_N"/>
</dbReference>
<dbReference type="SUPFAM" id="SSF53756">
    <property type="entry name" value="UDP-Glycosyltransferase/glycogen phosphorylase"/>
    <property type="match status" value="1"/>
</dbReference>
<evidence type="ECO:0000313" key="7">
    <source>
        <dbReference type="Proteomes" id="UP000554054"/>
    </source>
</evidence>
<dbReference type="InterPro" id="IPR029044">
    <property type="entry name" value="Nucleotide-diphossugar_trans"/>
</dbReference>
<sequence>MRILRISHSGVVDDWRERERVARRLGHEVTSVTARRWDEGGRDVPLDPRPGEDVIGVRTLGIHPALFVYDPRPLWRLLRREWDVLDLHEEPFALATAEVLALRALRGARMPYCLYSAQNIDKRYPPPFRWLERWALRHAAAVSVCNEQAGQIVTRKGLAGRAVLIGLGIDSDRFTPEGRRAHHGVDPVRVGYAGRLARHKGVDVLLEAVAATPNLRLVVAGAGPQLQDLRERATSPDLAGRAEFLGPVGKADLPDFYRSLDVLAVPSRTTPGWLEQFGRVVVEAMACGTPVVATDSGALPDVVGGAGLLVPPGDPDALAAALARAGADDDLWTTMQRKGLARAREFDWGVIGEQYVALYEDIAKGAGPVVVDGPEIIVVAFHSAQMLRETLGPISHLPVTVVDNSGDPDVRRACADLGVRYLDSGRNGGFAFGVNHGLAHRLLPGADVLLLNPDAVVDEAGIRALHTALHAEPDLASVGPAQVDGHGRPGRVAWPLPTPWGAAAEAIGLGRFGTDDYVIGSVLLLRAQALDQVGALDESFFLYAEETDWAKRAVDLGWRHRLVSQVSALHLGSATSTDTRRRDAHFHASQERYHRKHFGAIGWQVTRAAVIVGSAARALLLDGSPADAARDRVRRYLRGPVAVEAELTGTRERPLQDTP</sequence>
<dbReference type="InterPro" id="IPR001296">
    <property type="entry name" value="Glyco_trans_1"/>
</dbReference>
<dbReference type="AlphaFoldDB" id="A0A852VWL4"/>
<feature type="domain" description="Glycosyl transferase family 1" evidence="4">
    <location>
        <begin position="186"/>
        <end position="332"/>
    </location>
</feature>
<dbReference type="Pfam" id="PF13439">
    <property type="entry name" value="Glyco_transf_4"/>
    <property type="match status" value="1"/>
</dbReference>
<evidence type="ECO:0000256" key="1">
    <source>
        <dbReference type="ARBA" id="ARBA00021292"/>
    </source>
</evidence>
<protein>
    <recommendedName>
        <fullName evidence="1">D-inositol 3-phosphate glycosyltransferase</fullName>
    </recommendedName>
</protein>
<dbReference type="PANTHER" id="PTHR45947:SF3">
    <property type="entry name" value="SULFOQUINOVOSYL TRANSFERASE SQD2"/>
    <property type="match status" value="1"/>
</dbReference>
<dbReference type="EMBL" id="JACCAE010000001">
    <property type="protein sequence ID" value="NYF99043.1"/>
    <property type="molecule type" value="Genomic_DNA"/>
</dbReference>
<evidence type="ECO:0000259" key="4">
    <source>
        <dbReference type="Pfam" id="PF00534"/>
    </source>
</evidence>
<dbReference type="PANTHER" id="PTHR45947">
    <property type="entry name" value="SULFOQUINOVOSYL TRANSFERASE SQD2"/>
    <property type="match status" value="1"/>
</dbReference>
<gene>
    <name evidence="6" type="ORF">BJY20_002435</name>
</gene>
<dbReference type="InterPro" id="IPR050194">
    <property type="entry name" value="Glycosyltransferase_grp1"/>
</dbReference>
<dbReference type="Gene3D" id="3.90.550.10">
    <property type="entry name" value="Spore Coat Polysaccharide Biosynthesis Protein SpsA, Chain A"/>
    <property type="match status" value="1"/>
</dbReference>
<dbReference type="GO" id="GO:0016758">
    <property type="term" value="F:hexosyltransferase activity"/>
    <property type="evidence" value="ECO:0007669"/>
    <property type="project" value="TreeGrafter"/>
</dbReference>
<evidence type="ECO:0000256" key="3">
    <source>
        <dbReference type="ARBA" id="ARBA00022679"/>
    </source>
</evidence>
<keyword evidence="7" id="KW-1185">Reference proteome</keyword>
<dbReference type="Proteomes" id="UP000554054">
    <property type="component" value="Unassembled WGS sequence"/>
</dbReference>
<organism evidence="6 7">
    <name type="scientific">Janibacter cremeus</name>
    <dbReference type="NCBI Taxonomy" id="1285192"/>
    <lineage>
        <taxon>Bacteria</taxon>
        <taxon>Bacillati</taxon>
        <taxon>Actinomycetota</taxon>
        <taxon>Actinomycetes</taxon>
        <taxon>Micrococcales</taxon>
        <taxon>Intrasporangiaceae</taxon>
        <taxon>Janibacter</taxon>
    </lineage>
</organism>
<comment type="caution">
    <text evidence="6">The sequence shown here is derived from an EMBL/GenBank/DDBJ whole genome shotgun (WGS) entry which is preliminary data.</text>
</comment>
<proteinExistence type="predicted"/>
<keyword evidence="3 6" id="KW-0808">Transferase</keyword>
<feature type="domain" description="Glycosyltransferase subfamily 4-like N-terminal" evidence="5">
    <location>
        <begin position="23"/>
        <end position="173"/>
    </location>
</feature>
<dbReference type="RefSeq" id="WP_343062875.1">
    <property type="nucleotide sequence ID" value="NZ_JACCAE010000001.1"/>
</dbReference>
<evidence type="ECO:0000256" key="2">
    <source>
        <dbReference type="ARBA" id="ARBA00022676"/>
    </source>
</evidence>